<accession>A0ABT8EIU3</accession>
<dbReference type="RefSeq" id="WP_266124832.1">
    <property type="nucleotide sequence ID" value="NZ_JAJHNU010000001.1"/>
</dbReference>
<gene>
    <name evidence="1" type="ORF">LMS43_07910</name>
</gene>
<evidence type="ECO:0000313" key="2">
    <source>
        <dbReference type="Proteomes" id="UP001168613"/>
    </source>
</evidence>
<keyword evidence="2" id="KW-1185">Reference proteome</keyword>
<proteinExistence type="predicted"/>
<dbReference type="Proteomes" id="UP001168613">
    <property type="component" value="Unassembled WGS sequence"/>
</dbReference>
<reference evidence="1" key="1">
    <citation type="submission" date="2021-11" db="EMBL/GenBank/DDBJ databases">
        <title>Draft genome sequence of Alcaligenes endophyticus type strain CCUG 75668T.</title>
        <authorList>
            <person name="Salva-Serra F."/>
            <person name="Duran R.E."/>
            <person name="Seeger M."/>
            <person name="Moore E.R.B."/>
            <person name="Jaen-Luchoro D."/>
        </authorList>
    </citation>
    <scope>NUCLEOTIDE SEQUENCE</scope>
    <source>
        <strain evidence="1">CCUG 75668</strain>
    </source>
</reference>
<dbReference type="EMBL" id="JAJHNU010000001">
    <property type="protein sequence ID" value="MDN4121208.1"/>
    <property type="molecule type" value="Genomic_DNA"/>
</dbReference>
<organism evidence="1 2">
    <name type="scientific">Alcaligenes endophyticus</name>
    <dbReference type="NCBI Taxonomy" id="1929088"/>
    <lineage>
        <taxon>Bacteria</taxon>
        <taxon>Pseudomonadati</taxon>
        <taxon>Pseudomonadota</taxon>
        <taxon>Betaproteobacteria</taxon>
        <taxon>Burkholderiales</taxon>
        <taxon>Alcaligenaceae</taxon>
        <taxon>Alcaligenes</taxon>
    </lineage>
</organism>
<sequence>MTDKAPEKRGPIPLPRLKHIQPGQFFTLIHESTPRLLLSKSDRYGHFDDGRASLCHEVRAENMKFGEGGWRVSE</sequence>
<name>A0ABT8EIU3_9BURK</name>
<comment type="caution">
    <text evidence="1">The sequence shown here is derived from an EMBL/GenBank/DDBJ whole genome shotgun (WGS) entry which is preliminary data.</text>
</comment>
<evidence type="ECO:0000313" key="1">
    <source>
        <dbReference type="EMBL" id="MDN4121208.1"/>
    </source>
</evidence>
<protein>
    <submittedName>
        <fullName evidence="1">Uncharacterized protein</fullName>
    </submittedName>
</protein>